<dbReference type="SUPFAM" id="SSF56784">
    <property type="entry name" value="HAD-like"/>
    <property type="match status" value="1"/>
</dbReference>
<dbReference type="InterPro" id="IPR000873">
    <property type="entry name" value="AMP-dep_synth/lig_dom"/>
</dbReference>
<protein>
    <recommendedName>
        <fullName evidence="6">Long-chain fatty acid--CoA ligase</fullName>
    </recommendedName>
</protein>
<dbReference type="EMBL" id="BAAAHD010000016">
    <property type="protein sequence ID" value="GAA0556325.1"/>
    <property type="molecule type" value="Genomic_DNA"/>
</dbReference>
<dbReference type="InterPro" id="IPR025110">
    <property type="entry name" value="AMP-bd_C"/>
</dbReference>
<dbReference type="InterPro" id="IPR045851">
    <property type="entry name" value="AMP-bd_C_sf"/>
</dbReference>
<dbReference type="PANTHER" id="PTHR43201:SF32">
    <property type="entry name" value="2-SUCCINYLBENZOATE--COA LIGASE, CHLOROPLASTIC_PEROXISOMAL"/>
    <property type="match status" value="1"/>
</dbReference>
<dbReference type="Pfam" id="PF13193">
    <property type="entry name" value="AMP-binding_C"/>
    <property type="match status" value="1"/>
</dbReference>
<dbReference type="Pfam" id="PF00501">
    <property type="entry name" value="AMP-binding"/>
    <property type="match status" value="1"/>
</dbReference>
<feature type="domain" description="AMP-binding enzyme C-terminal" evidence="3">
    <location>
        <begin position="578"/>
        <end position="650"/>
    </location>
</feature>
<keyword evidence="5" id="KW-1185">Reference proteome</keyword>
<dbReference type="Proteomes" id="UP001501427">
    <property type="component" value="Unassembled WGS sequence"/>
</dbReference>
<dbReference type="Gene3D" id="3.40.50.12780">
    <property type="entry name" value="N-terminal domain of ligase-like"/>
    <property type="match status" value="1"/>
</dbReference>
<dbReference type="InterPro" id="IPR023214">
    <property type="entry name" value="HAD_sf"/>
</dbReference>
<comment type="caution">
    <text evidence="4">The sequence shown here is derived from an EMBL/GenBank/DDBJ whole genome shotgun (WGS) entry which is preliminary data.</text>
</comment>
<proteinExistence type="predicted"/>
<evidence type="ECO:0000313" key="4">
    <source>
        <dbReference type="EMBL" id="GAA0556325.1"/>
    </source>
</evidence>
<gene>
    <name evidence="4" type="ORF">GCM10009546_18050</name>
</gene>
<dbReference type="PROSITE" id="PS00455">
    <property type="entry name" value="AMP_BINDING"/>
    <property type="match status" value="1"/>
</dbReference>
<accession>A0ABN1E0M2</accession>
<dbReference type="InterPro" id="IPR036412">
    <property type="entry name" value="HAD-like_sf"/>
</dbReference>
<organism evidence="4 5">
    <name type="scientific">Actinomadura livida</name>
    <dbReference type="NCBI Taxonomy" id="79909"/>
    <lineage>
        <taxon>Bacteria</taxon>
        <taxon>Bacillati</taxon>
        <taxon>Actinomycetota</taxon>
        <taxon>Actinomycetes</taxon>
        <taxon>Streptosporangiales</taxon>
        <taxon>Thermomonosporaceae</taxon>
        <taxon>Actinomadura</taxon>
    </lineage>
</organism>
<feature type="region of interest" description="Disordered" evidence="1">
    <location>
        <begin position="135"/>
        <end position="175"/>
    </location>
</feature>
<reference evidence="4 5" key="1">
    <citation type="journal article" date="2019" name="Int. J. Syst. Evol. Microbiol.">
        <title>The Global Catalogue of Microorganisms (GCM) 10K type strain sequencing project: providing services to taxonomists for standard genome sequencing and annotation.</title>
        <authorList>
            <consortium name="The Broad Institute Genomics Platform"/>
            <consortium name="The Broad Institute Genome Sequencing Center for Infectious Disease"/>
            <person name="Wu L."/>
            <person name="Ma J."/>
        </authorList>
    </citation>
    <scope>NUCLEOTIDE SEQUENCE [LARGE SCALE GENOMIC DNA]</scope>
    <source>
        <strain evidence="4 5">JCM 10667</strain>
    </source>
</reference>
<evidence type="ECO:0000313" key="5">
    <source>
        <dbReference type="Proteomes" id="UP001501427"/>
    </source>
</evidence>
<evidence type="ECO:0008006" key="6">
    <source>
        <dbReference type="Google" id="ProtNLM"/>
    </source>
</evidence>
<dbReference type="PANTHER" id="PTHR43201">
    <property type="entry name" value="ACYL-COA SYNTHETASE"/>
    <property type="match status" value="1"/>
</dbReference>
<dbReference type="Gene3D" id="3.30.300.30">
    <property type="match status" value="1"/>
</dbReference>
<dbReference type="SUPFAM" id="SSF56801">
    <property type="entry name" value="Acetyl-CoA synthetase-like"/>
    <property type="match status" value="1"/>
</dbReference>
<dbReference type="Gene3D" id="3.40.50.1000">
    <property type="entry name" value="HAD superfamily/HAD-like"/>
    <property type="match status" value="1"/>
</dbReference>
<name>A0ABN1E0M2_9ACTN</name>
<sequence>MVMTPGAWLFDVDGTLLDSVTGTSLRPLARELLSGLRELGVPVLLWSAGGADYARRRAEGAGIAGLVTAVHAKAERDGRGHWVLPALPPEHAPAVLVDDLPGEVPPVGEVLGVPPYVGPNPRDTGLAALLRRLPARNETHPRNETHLNDEGLHDHGKDPMNHARPGPGGTPADRPLSARLRRTIALDPAAPALTFGDRTYPWAYHGQTVDDLEALLAGTGARRIGIVLRNRPALLSALLAVLATGREVVTLSPFHGDVGLAEDIAGLAPQAVIADPEDWARNGVTDAARSAGAVALQTGEDRALARREVDWTPAPRPAEPSDVAVLMLTSGTTGKPKRVELTYTRLTAAYNAAGTAAALDGEPRLRPGSVILWTSLVHIAGLYFVVSTVLEGRTTALLERFEVDAWASLVRAHRPKIVGLPPTAMRMVMDAEVPGDVFDGVRGVLSGTAPLDPADAERFEARYGVPVLTNYGATEFAGAIAGWHLKLRQEWGEAKRGSVGRAHPGIELRIVDPDTAAPLGPGETGILEARGAQLPAGGDDWTRTTDLASLDEDGFLYIRGRADDAINRGGFKIVPSVVEDALKEHPAVFDAAAVGLPDPRLGEVPVVAVTLRSPAGTAELRDWLGDRLARYHLPAEIKVVDELPRTPSMKISRPGVRALFDVPERTAS</sequence>
<evidence type="ECO:0000259" key="3">
    <source>
        <dbReference type="Pfam" id="PF13193"/>
    </source>
</evidence>
<feature type="compositionally biased region" description="Basic and acidic residues" evidence="1">
    <location>
        <begin position="135"/>
        <end position="161"/>
    </location>
</feature>
<evidence type="ECO:0000256" key="1">
    <source>
        <dbReference type="SAM" id="MobiDB-lite"/>
    </source>
</evidence>
<dbReference type="InterPro" id="IPR020845">
    <property type="entry name" value="AMP-binding_CS"/>
</dbReference>
<feature type="domain" description="AMP-dependent synthetase/ligase" evidence="2">
    <location>
        <begin position="182"/>
        <end position="534"/>
    </location>
</feature>
<evidence type="ECO:0000259" key="2">
    <source>
        <dbReference type="Pfam" id="PF00501"/>
    </source>
</evidence>
<dbReference type="InterPro" id="IPR042099">
    <property type="entry name" value="ANL_N_sf"/>
</dbReference>
<dbReference type="CDD" id="cd01427">
    <property type="entry name" value="HAD_like"/>
    <property type="match status" value="1"/>
</dbReference>